<protein>
    <submittedName>
        <fullName evidence="2">NRT2.5 protein</fullName>
    </submittedName>
</protein>
<evidence type="ECO:0000313" key="2">
    <source>
        <dbReference type="EMBL" id="CAE7564154.1"/>
    </source>
</evidence>
<dbReference type="Gene3D" id="3.40.50.1820">
    <property type="entry name" value="alpha/beta hydrolase"/>
    <property type="match status" value="1"/>
</dbReference>
<gene>
    <name evidence="2" type="primary">NRT2.5</name>
    <name evidence="2" type="ORF">SPIL2461_LOCUS15113</name>
</gene>
<dbReference type="EMBL" id="CAJNIZ010036213">
    <property type="protein sequence ID" value="CAE7564154.1"/>
    <property type="molecule type" value="Genomic_DNA"/>
</dbReference>
<reference evidence="2" key="1">
    <citation type="submission" date="2021-02" db="EMBL/GenBank/DDBJ databases">
        <authorList>
            <person name="Dougan E. K."/>
            <person name="Rhodes N."/>
            <person name="Thang M."/>
            <person name="Chan C."/>
        </authorList>
    </citation>
    <scope>NUCLEOTIDE SEQUENCE</scope>
</reference>
<feature type="non-terminal residue" evidence="2">
    <location>
        <position position="1"/>
    </location>
</feature>
<organism evidence="2 3">
    <name type="scientific">Symbiodinium pilosum</name>
    <name type="common">Dinoflagellate</name>
    <dbReference type="NCBI Taxonomy" id="2952"/>
    <lineage>
        <taxon>Eukaryota</taxon>
        <taxon>Sar</taxon>
        <taxon>Alveolata</taxon>
        <taxon>Dinophyceae</taxon>
        <taxon>Suessiales</taxon>
        <taxon>Symbiodiniaceae</taxon>
        <taxon>Symbiodinium</taxon>
    </lineage>
</organism>
<feature type="domain" description="Serine hydrolase" evidence="1">
    <location>
        <begin position="119"/>
        <end position="190"/>
    </location>
</feature>
<dbReference type="InterPro" id="IPR029058">
    <property type="entry name" value="AB_hydrolase_fold"/>
</dbReference>
<dbReference type="AlphaFoldDB" id="A0A812U5I8"/>
<dbReference type="OrthoDB" id="415501at2759"/>
<evidence type="ECO:0000259" key="1">
    <source>
        <dbReference type="Pfam" id="PF03959"/>
    </source>
</evidence>
<keyword evidence="3" id="KW-1185">Reference proteome</keyword>
<proteinExistence type="predicted"/>
<comment type="caution">
    <text evidence="2">The sequence shown here is derived from an EMBL/GenBank/DDBJ whole genome shotgun (WGS) entry which is preliminary data.</text>
</comment>
<evidence type="ECO:0000313" key="3">
    <source>
        <dbReference type="Proteomes" id="UP000649617"/>
    </source>
</evidence>
<dbReference type="InterPro" id="IPR005645">
    <property type="entry name" value="FSH-like_dom"/>
</dbReference>
<dbReference type="Proteomes" id="UP000649617">
    <property type="component" value="Unassembled WGS sequence"/>
</dbReference>
<name>A0A812U5I8_SYMPI</name>
<dbReference type="Pfam" id="PF03959">
    <property type="entry name" value="FSH1"/>
    <property type="match status" value="1"/>
</dbReference>
<accession>A0A812U5I8</accession>
<sequence>MWSFLCGPGCEMSEEPEKRWCVVGGADKGGILVRTGQELNSPEAAKRLSHGALVKQVKLVGERLNYERLTGDGPETGWVSLKVKDKALMEPAPVLAPKAVEEGRAVKAFAPPPRHVEGRKVRILCLHGTAATEKVLRAQLAPLIKRASDDIEFVFQDGCVDCDLRNPIVAKQVDLMKQYFPDEKFKQWAEPLGEETGWRR</sequence>